<feature type="compositionally biased region" description="Basic and acidic residues" evidence="1">
    <location>
        <begin position="642"/>
        <end position="664"/>
    </location>
</feature>
<gene>
    <name evidence="3" type="ORF">HHI36_014682</name>
</gene>
<protein>
    <recommendedName>
        <fullName evidence="2">PH domain-containing protein</fullName>
    </recommendedName>
</protein>
<dbReference type="AlphaFoldDB" id="A0ABD2N3G5"/>
<dbReference type="EMBL" id="JABFTP020000062">
    <property type="protein sequence ID" value="KAL3273228.1"/>
    <property type="molecule type" value="Genomic_DNA"/>
</dbReference>
<dbReference type="CDD" id="cd00821">
    <property type="entry name" value="PH"/>
    <property type="match status" value="1"/>
</dbReference>
<evidence type="ECO:0000313" key="3">
    <source>
        <dbReference type="EMBL" id="KAL3273228.1"/>
    </source>
</evidence>
<reference evidence="3 4" key="1">
    <citation type="journal article" date="2021" name="BMC Biol.">
        <title>Horizontally acquired antibacterial genes associated with adaptive radiation of ladybird beetles.</title>
        <authorList>
            <person name="Li H.S."/>
            <person name="Tang X.F."/>
            <person name="Huang Y.H."/>
            <person name="Xu Z.Y."/>
            <person name="Chen M.L."/>
            <person name="Du X.Y."/>
            <person name="Qiu B.Y."/>
            <person name="Chen P.T."/>
            <person name="Zhang W."/>
            <person name="Slipinski A."/>
            <person name="Escalona H.E."/>
            <person name="Waterhouse R.M."/>
            <person name="Zwick A."/>
            <person name="Pang H."/>
        </authorList>
    </citation>
    <scope>NUCLEOTIDE SEQUENCE [LARGE SCALE GENOMIC DNA]</scope>
    <source>
        <strain evidence="3">SYSU2018</strain>
    </source>
</reference>
<comment type="caution">
    <text evidence="3">The sequence shown here is derived from an EMBL/GenBank/DDBJ whole genome shotgun (WGS) entry which is preliminary data.</text>
</comment>
<feature type="region of interest" description="Disordered" evidence="1">
    <location>
        <begin position="639"/>
        <end position="667"/>
    </location>
</feature>
<dbReference type="InterPro" id="IPR051707">
    <property type="entry name" value="PI-Interact_SigTrans_Reg"/>
</dbReference>
<feature type="domain" description="PH" evidence="2">
    <location>
        <begin position="8"/>
        <end position="107"/>
    </location>
</feature>
<dbReference type="Proteomes" id="UP001516400">
    <property type="component" value="Unassembled WGS sequence"/>
</dbReference>
<dbReference type="Pfam" id="PF00169">
    <property type="entry name" value="PH"/>
    <property type="match status" value="1"/>
</dbReference>
<accession>A0ABD2N3G5</accession>
<keyword evidence="4" id="KW-1185">Reference proteome</keyword>
<organism evidence="3 4">
    <name type="scientific">Cryptolaemus montrouzieri</name>
    <dbReference type="NCBI Taxonomy" id="559131"/>
    <lineage>
        <taxon>Eukaryota</taxon>
        <taxon>Metazoa</taxon>
        <taxon>Ecdysozoa</taxon>
        <taxon>Arthropoda</taxon>
        <taxon>Hexapoda</taxon>
        <taxon>Insecta</taxon>
        <taxon>Pterygota</taxon>
        <taxon>Neoptera</taxon>
        <taxon>Endopterygota</taxon>
        <taxon>Coleoptera</taxon>
        <taxon>Polyphaga</taxon>
        <taxon>Cucujiformia</taxon>
        <taxon>Coccinelloidea</taxon>
        <taxon>Coccinellidae</taxon>
        <taxon>Scymninae</taxon>
        <taxon>Scymnini</taxon>
        <taxon>Cryptolaemus</taxon>
    </lineage>
</organism>
<proteinExistence type="predicted"/>
<evidence type="ECO:0000313" key="4">
    <source>
        <dbReference type="Proteomes" id="UP001516400"/>
    </source>
</evidence>
<dbReference type="InterPro" id="IPR011993">
    <property type="entry name" value="PH-like_dom_sf"/>
</dbReference>
<evidence type="ECO:0000256" key="1">
    <source>
        <dbReference type="SAM" id="MobiDB-lite"/>
    </source>
</evidence>
<evidence type="ECO:0000259" key="2">
    <source>
        <dbReference type="PROSITE" id="PS50003"/>
    </source>
</evidence>
<dbReference type="PROSITE" id="PS50003">
    <property type="entry name" value="PH_DOMAIN"/>
    <property type="match status" value="1"/>
</dbReference>
<sequence>MSDDGRTIQKTFGYLEKRGKLKFINSWKKYWFVLEGQLLLYYGSKDDYDALSPCRGTINLGPTCTVKPYSAVPLGFQITTRSTTVTLRAETTFEQARWMEAVLSALNQNQKPNKSPTKLNHFRYSTERVDMLMNNAETKQENLCSTPSPKIRNLSKKLNEHKESVLLEKLQRMGARSYSDSNPNDILKAVRNSKNRLSKIKIEDFSHDKKKDEVQSPLVSTKKLQFSPIENKVVEKEEENSDSIEEILLETDEYCVCTFGEEYREEEDQETLDEMKMENLPSENMRESRDINIYSEPDKNWSKEPFSAVEQSCTEAAPNSYHKNENEGVNINHKRVSNELERQISMTPPTYAVVNVSNKPKYSKQISLIGDFYSCDNELYENPLDLETKHKENICENDLYAIPNKNNNVFSEISLNKELECENEIYGISEDPPLKDTKETEAQPPMYAEPNKIDNKEKKNLENFECDNEIYAIPNEHSEIFEDDCQIENDLYSKPEIENHDYIPKKYSNRRNICCLKILRNESKSVQYNEPIVESEEDIYEDPDQFIKKNNKNIEKCKSKCKKKKIKDESLSTSSKLDDSKKADGFIQKFLKPASRKHGDKTEKCEDILPHDVDETLVMLTNMQELLERKKKIIKNMVLENSKSEMRHGSETKKETESHPRKSPDLLCDLNNSPTFMSSLNVKFAQQYSTVCDINHEDLYAEVFESEEHRKLPKGLFEELMKLKRNGSPEAASLKKQRCLLQ</sequence>
<dbReference type="Gene3D" id="2.30.29.30">
    <property type="entry name" value="Pleckstrin-homology domain (PH domain)/Phosphotyrosine-binding domain (PTB)"/>
    <property type="match status" value="1"/>
</dbReference>
<dbReference type="PANTHER" id="PTHR14336">
    <property type="entry name" value="TANDEM PH DOMAIN CONTAINING PROTEIN"/>
    <property type="match status" value="1"/>
</dbReference>
<dbReference type="SMART" id="SM00233">
    <property type="entry name" value="PH"/>
    <property type="match status" value="1"/>
</dbReference>
<name>A0ABD2N3G5_9CUCU</name>
<dbReference type="InterPro" id="IPR001849">
    <property type="entry name" value="PH_domain"/>
</dbReference>
<dbReference type="SUPFAM" id="SSF50729">
    <property type="entry name" value="PH domain-like"/>
    <property type="match status" value="1"/>
</dbReference>